<gene>
    <name evidence="7" type="ORF">P8192_04425</name>
</gene>
<dbReference type="EMBL" id="CP121252">
    <property type="protein sequence ID" value="WFP17363.1"/>
    <property type="molecule type" value="Genomic_DNA"/>
</dbReference>
<dbReference type="InterPro" id="IPR023753">
    <property type="entry name" value="FAD/NAD-binding_dom"/>
</dbReference>
<comment type="similarity">
    <text evidence="1">Belongs to the NADH dehydrogenase family.</text>
</comment>
<evidence type="ECO:0000256" key="4">
    <source>
        <dbReference type="ARBA" id="ARBA00023002"/>
    </source>
</evidence>
<keyword evidence="8" id="KW-1185">Reference proteome</keyword>
<dbReference type="InterPro" id="IPR045024">
    <property type="entry name" value="NDH-2"/>
</dbReference>
<dbReference type="PANTHER" id="PTHR43706:SF45">
    <property type="entry name" value="NADH DEHYDROGENASE-LIKE PROTEIN RV1812C"/>
    <property type="match status" value="1"/>
</dbReference>
<proteinExistence type="inferred from homology"/>
<reference evidence="7 8" key="1">
    <citation type="submission" date="2023-04" db="EMBL/GenBank/DDBJ databases">
        <title>Funneling lignin-derived compounds into biodiesel using alkali-halophilic Citricoccus sp. P2.</title>
        <authorList>
            <person name="Luo C.-B."/>
        </authorList>
    </citation>
    <scope>NUCLEOTIDE SEQUENCE [LARGE SCALE GENOMIC DNA]</scope>
    <source>
        <strain evidence="7 8">P2</strain>
    </source>
</reference>
<protein>
    <submittedName>
        <fullName evidence="7">FAD-dependent oxidoreductase</fullName>
    </submittedName>
</protein>
<dbReference type="RefSeq" id="WP_278158789.1">
    <property type="nucleotide sequence ID" value="NZ_CP121252.1"/>
</dbReference>
<keyword evidence="3" id="KW-0274">FAD</keyword>
<keyword evidence="5" id="KW-0520">NAD</keyword>
<evidence type="ECO:0000256" key="2">
    <source>
        <dbReference type="ARBA" id="ARBA00022630"/>
    </source>
</evidence>
<dbReference type="PANTHER" id="PTHR43706">
    <property type="entry name" value="NADH DEHYDROGENASE"/>
    <property type="match status" value="1"/>
</dbReference>
<name>A0ABY8H880_9MICC</name>
<keyword evidence="2" id="KW-0285">Flavoprotein</keyword>
<dbReference type="Gene3D" id="3.50.50.100">
    <property type="match status" value="1"/>
</dbReference>
<dbReference type="Proteomes" id="UP001219037">
    <property type="component" value="Chromosome"/>
</dbReference>
<evidence type="ECO:0000313" key="8">
    <source>
        <dbReference type="Proteomes" id="UP001219037"/>
    </source>
</evidence>
<organism evidence="7 8">
    <name type="scientific">Citricoccus muralis</name>
    <dbReference type="NCBI Taxonomy" id="169134"/>
    <lineage>
        <taxon>Bacteria</taxon>
        <taxon>Bacillati</taxon>
        <taxon>Actinomycetota</taxon>
        <taxon>Actinomycetes</taxon>
        <taxon>Micrococcales</taxon>
        <taxon>Micrococcaceae</taxon>
        <taxon>Citricoccus</taxon>
    </lineage>
</organism>
<evidence type="ECO:0000256" key="5">
    <source>
        <dbReference type="ARBA" id="ARBA00023027"/>
    </source>
</evidence>
<evidence type="ECO:0000259" key="6">
    <source>
        <dbReference type="Pfam" id="PF07992"/>
    </source>
</evidence>
<dbReference type="SUPFAM" id="SSF51905">
    <property type="entry name" value="FAD/NAD(P)-binding domain"/>
    <property type="match status" value="2"/>
</dbReference>
<sequence length="470" mass="50064">MANTPHLSPKPRVLIVGGGYAGLTVARKLQKLVKDRGGVVTVVDPRPYMTYQPFLPEVVGGHIEARHAVVDLRTHLKHAEVVQGKVTRVSHENRTATVEGEDGAEFEIPYQDVVMTAGANTRTFPIEGLAEAGIGLKTIEEALALRNQILERIETAALMTDPAQRARALTFVLVGGGFAGVETIAEMEELIRTAISKNTRLAQSDARIVLVEAMGRIMPEVSAEQATEVVAHLESRGIEVLLNTSLSSAVDNELKLINMTDKSDAGTFFADTLVWTAGVAASGLARQTDFPVEERGRIEVTPTLQIADGAGGVLEGAWGCGDVCAVPDLTGDGPGGMCVPNAQHAGRQAKQLVANLLAVRFGEGAVEEYYHKSLGTVAGMGVGKGVGNPLGVQLKGIPAWLAHRGYHAMALPMLERKSRVVSGWIQELIWGVDTTQVKNLETPRNAFLEAAGGEPALGRFAKQAKQLTSK</sequence>
<evidence type="ECO:0000313" key="7">
    <source>
        <dbReference type="EMBL" id="WFP17363.1"/>
    </source>
</evidence>
<keyword evidence="4" id="KW-0560">Oxidoreductase</keyword>
<dbReference type="InterPro" id="IPR036188">
    <property type="entry name" value="FAD/NAD-bd_sf"/>
</dbReference>
<evidence type="ECO:0000256" key="1">
    <source>
        <dbReference type="ARBA" id="ARBA00005272"/>
    </source>
</evidence>
<feature type="domain" description="FAD/NAD(P)-binding" evidence="6">
    <location>
        <begin position="12"/>
        <end position="345"/>
    </location>
</feature>
<dbReference type="Pfam" id="PF07992">
    <property type="entry name" value="Pyr_redox_2"/>
    <property type="match status" value="1"/>
</dbReference>
<evidence type="ECO:0000256" key="3">
    <source>
        <dbReference type="ARBA" id="ARBA00022827"/>
    </source>
</evidence>
<accession>A0ABY8H880</accession>
<dbReference type="PRINTS" id="PR00368">
    <property type="entry name" value="FADPNR"/>
</dbReference>